<dbReference type="InterPro" id="IPR005814">
    <property type="entry name" value="Aminotrans_3"/>
</dbReference>
<dbReference type="GeneID" id="69018177"/>
<dbReference type="InterPro" id="IPR015421">
    <property type="entry name" value="PyrdxlP-dep_Trfase_major"/>
</dbReference>
<dbReference type="PANTHER" id="PTHR11986">
    <property type="entry name" value="AMINOTRANSFERASE CLASS III"/>
    <property type="match status" value="1"/>
</dbReference>
<dbReference type="GO" id="GO:0055129">
    <property type="term" value="P:L-proline biosynthetic process"/>
    <property type="evidence" value="ECO:0007669"/>
    <property type="project" value="UniProtKB-UniPathway"/>
</dbReference>
<dbReference type="GO" id="GO:0030170">
    <property type="term" value="F:pyridoxal phosphate binding"/>
    <property type="evidence" value="ECO:0007669"/>
    <property type="project" value="InterPro"/>
</dbReference>
<dbReference type="EC" id="2.6.1.13" evidence="5"/>
<dbReference type="RefSeq" id="XP_045268019.1">
    <property type="nucleotide sequence ID" value="XM_045410961.1"/>
</dbReference>
<sequence>MSNNIATTKLSLSLPASGRALDEINKRYSVGGINSLPVYLVSAQGSRLRLKDSDGRELIDFICGFSASNLGQCYPRLLEAQVNSAKKITLANIAGQAEGWPHLAKRLCDKFGYEKVLAMTTGSEATDTACKLARGWGVDIKKIDPKKVLVLGTSDNYHGTLSGVWPLMEPEAGWEEFATFSKNMTNINPQTGKVLRYLHVEDYAEIFEQMHERIAAVIMEPLHGLARSMEEEIEFCIGVRKLCKQFNILFIADEVRMGSCKTGRFLSSDWMGPEHKPDMVTMGKSISGGVWPTSFVFGPDEVMNKMKPYQSVSTFSMSSMAVTAVTTALQIYEEENLQQRARDIHAKWVSETSTWKFPWLRYCPAFGADLNILLDTEYETRPEKVTPRRFSLLCASKGLLVFPGPNGRIRLGVALTIPHADLFQGFKVLREALEELPHYEYIEGSEETKGAF</sequence>
<comment type="caution">
    <text evidence="6">The sequence shown here is derived from an EMBL/GenBank/DDBJ whole genome shotgun (WGS) entry which is preliminary data.</text>
</comment>
<evidence type="ECO:0000256" key="5">
    <source>
        <dbReference type="RuleBase" id="RU365036"/>
    </source>
</evidence>
<gene>
    <name evidence="6" type="ORF">GCG54_00011051</name>
</gene>
<comment type="cofactor">
    <cofactor evidence="1 5">
        <name>pyridoxal 5'-phosphate</name>
        <dbReference type="ChEBI" id="CHEBI:597326"/>
    </cofactor>
</comment>
<keyword evidence="7" id="KW-1185">Reference proteome</keyword>
<evidence type="ECO:0000313" key="6">
    <source>
        <dbReference type="EMBL" id="KAF3808860.1"/>
    </source>
</evidence>
<dbReference type="UniPathway" id="UPA00098">
    <property type="reaction ID" value="UER00358"/>
</dbReference>
<organism evidence="6 7">
    <name type="scientific">Colletotrichum gloeosporioides</name>
    <name type="common">Anthracnose fungus</name>
    <name type="synonym">Glomerella cingulata</name>
    <dbReference type="NCBI Taxonomy" id="474922"/>
    <lineage>
        <taxon>Eukaryota</taxon>
        <taxon>Fungi</taxon>
        <taxon>Dikarya</taxon>
        <taxon>Ascomycota</taxon>
        <taxon>Pezizomycotina</taxon>
        <taxon>Sordariomycetes</taxon>
        <taxon>Hypocreomycetidae</taxon>
        <taxon>Glomerellales</taxon>
        <taxon>Glomerellaceae</taxon>
        <taxon>Colletotrichum</taxon>
        <taxon>Colletotrichum gloeosporioides species complex</taxon>
    </lineage>
</organism>
<protein>
    <recommendedName>
        <fullName evidence="5">Ornithine aminotransferase</fullName>
        <ecNumber evidence="5">2.6.1.13</ecNumber>
    </recommendedName>
</protein>
<evidence type="ECO:0000256" key="3">
    <source>
        <dbReference type="ARBA" id="ARBA00022898"/>
    </source>
</evidence>
<dbReference type="GO" id="GO:0005737">
    <property type="term" value="C:cytoplasm"/>
    <property type="evidence" value="ECO:0007669"/>
    <property type="project" value="TreeGrafter"/>
</dbReference>
<proteinExistence type="inferred from homology"/>
<dbReference type="SUPFAM" id="SSF53383">
    <property type="entry name" value="PLP-dependent transferases"/>
    <property type="match status" value="1"/>
</dbReference>
<dbReference type="EMBL" id="WVTB01000017">
    <property type="protein sequence ID" value="KAF3808860.1"/>
    <property type="molecule type" value="Genomic_DNA"/>
</dbReference>
<comment type="similarity">
    <text evidence="2 4">Belongs to the class-III pyridoxal-phosphate-dependent aminotransferase family.</text>
</comment>
<dbReference type="InterPro" id="IPR050103">
    <property type="entry name" value="Class-III_PLP-dep_AT"/>
</dbReference>
<dbReference type="GO" id="GO:0019544">
    <property type="term" value="P:L-arginine catabolic process to L-glutamate"/>
    <property type="evidence" value="ECO:0007669"/>
    <property type="project" value="TreeGrafter"/>
</dbReference>
<evidence type="ECO:0000256" key="2">
    <source>
        <dbReference type="ARBA" id="ARBA00008954"/>
    </source>
</evidence>
<dbReference type="GO" id="GO:0004587">
    <property type="term" value="F:ornithine aminotransferase activity"/>
    <property type="evidence" value="ECO:0007669"/>
    <property type="project" value="UniProtKB-EC"/>
</dbReference>
<name>A0A8H4CRU3_COLGL</name>
<evidence type="ECO:0000256" key="4">
    <source>
        <dbReference type="RuleBase" id="RU003560"/>
    </source>
</evidence>
<keyword evidence="5 6" id="KW-0032">Aminotransferase</keyword>
<accession>A0A8H4CRU3</accession>
<dbReference type="GO" id="GO:0042802">
    <property type="term" value="F:identical protein binding"/>
    <property type="evidence" value="ECO:0007669"/>
    <property type="project" value="TreeGrafter"/>
</dbReference>
<comment type="catalytic activity">
    <reaction evidence="5">
        <text>a 2-oxocarboxylate + L-ornithine = L-glutamate 5-semialdehyde + an L-alpha-amino acid</text>
        <dbReference type="Rhea" id="RHEA:13877"/>
        <dbReference type="ChEBI" id="CHEBI:35179"/>
        <dbReference type="ChEBI" id="CHEBI:46911"/>
        <dbReference type="ChEBI" id="CHEBI:58066"/>
        <dbReference type="ChEBI" id="CHEBI:59869"/>
        <dbReference type="EC" id="2.6.1.13"/>
    </reaction>
</comment>
<evidence type="ECO:0000256" key="1">
    <source>
        <dbReference type="ARBA" id="ARBA00001933"/>
    </source>
</evidence>
<keyword evidence="3 4" id="KW-0663">Pyridoxal phosphate</keyword>
<dbReference type="AlphaFoldDB" id="A0A8H4CRU3"/>
<dbReference type="PANTHER" id="PTHR11986:SF18">
    <property type="entry name" value="ORNITHINE AMINOTRANSFERASE, MITOCHONDRIAL"/>
    <property type="match status" value="1"/>
</dbReference>
<dbReference type="Pfam" id="PF00202">
    <property type="entry name" value="Aminotran_3"/>
    <property type="match status" value="1"/>
</dbReference>
<keyword evidence="5 6" id="KW-0808">Transferase</keyword>
<comment type="pathway">
    <text evidence="5">Amino-acid biosynthesis; L-proline biosynthesis; L-glutamate 5-semialdehyde from L-ornithine: step 1/1.</text>
</comment>
<dbReference type="Gene3D" id="3.40.640.10">
    <property type="entry name" value="Type I PLP-dependent aspartate aminotransferase-like (Major domain)"/>
    <property type="match status" value="1"/>
</dbReference>
<reference evidence="6" key="1">
    <citation type="journal article" date="2020" name="Phytopathology">
        <title>Genome sequence and comparative analysis of Colletotrichum gloeosporioides isolated from Liriodendron leaves.</title>
        <authorList>
            <person name="Fu F.F."/>
            <person name="Hao Z."/>
            <person name="Wang P."/>
            <person name="Lu Y."/>
            <person name="Xue L.J."/>
            <person name="Wei G."/>
            <person name="Tian Y."/>
            <person name="Baishi H."/>
            <person name="Xu H."/>
            <person name="Shi J."/>
            <person name="Cheng T."/>
            <person name="Wang G."/>
            <person name="Yi Y."/>
            <person name="Chen J."/>
        </authorList>
    </citation>
    <scope>NUCLEOTIDE SEQUENCE</scope>
    <source>
        <strain evidence="6">Lc1</strain>
    </source>
</reference>
<dbReference type="InterPro" id="IPR015422">
    <property type="entry name" value="PyrdxlP-dep_Trfase_small"/>
</dbReference>
<evidence type="ECO:0000313" key="7">
    <source>
        <dbReference type="Proteomes" id="UP000613401"/>
    </source>
</evidence>
<dbReference type="GO" id="GO:0010121">
    <property type="term" value="P:L-arginine catabolic process to proline via ornithine"/>
    <property type="evidence" value="ECO:0007669"/>
    <property type="project" value="TreeGrafter"/>
</dbReference>
<dbReference type="Gene3D" id="3.90.1150.10">
    <property type="entry name" value="Aspartate Aminotransferase, domain 1"/>
    <property type="match status" value="1"/>
</dbReference>
<dbReference type="Proteomes" id="UP000613401">
    <property type="component" value="Unassembled WGS sequence"/>
</dbReference>
<reference evidence="6" key="2">
    <citation type="submission" date="2020-03" db="EMBL/GenBank/DDBJ databases">
        <authorList>
            <person name="Fu F.-F."/>
            <person name="Chen J."/>
        </authorList>
    </citation>
    <scope>NUCLEOTIDE SEQUENCE</scope>
    <source>
        <strain evidence="6">Lc1</strain>
    </source>
</reference>
<dbReference type="InterPro" id="IPR015424">
    <property type="entry name" value="PyrdxlP-dep_Trfase"/>
</dbReference>